<accession>A0A9D9E759</accession>
<dbReference type="InterPro" id="IPR038765">
    <property type="entry name" value="Papain-like_cys_pep_sf"/>
</dbReference>
<dbReference type="PANTHER" id="PTHR46333">
    <property type="entry name" value="CYTOKINESIS PROTEIN 3"/>
    <property type="match status" value="1"/>
</dbReference>
<dbReference type="EMBL" id="JADIMU010000012">
    <property type="protein sequence ID" value="MBO8442446.1"/>
    <property type="molecule type" value="Genomic_DNA"/>
</dbReference>
<dbReference type="Pfam" id="PF01841">
    <property type="entry name" value="Transglut_core"/>
    <property type="match status" value="1"/>
</dbReference>
<dbReference type="Proteomes" id="UP000823633">
    <property type="component" value="Unassembled WGS sequence"/>
</dbReference>
<dbReference type="InterPro" id="IPR052557">
    <property type="entry name" value="CAP/Cytokinesis_protein"/>
</dbReference>
<gene>
    <name evidence="3" type="ORF">IAC42_01605</name>
</gene>
<dbReference type="AlphaFoldDB" id="A0A9D9E759"/>
<keyword evidence="1" id="KW-0732">Signal</keyword>
<dbReference type="Gene3D" id="3.10.620.30">
    <property type="match status" value="1"/>
</dbReference>
<dbReference type="InterPro" id="IPR002931">
    <property type="entry name" value="Transglutaminase-like"/>
</dbReference>
<feature type="signal peptide" evidence="1">
    <location>
        <begin position="1"/>
        <end position="20"/>
    </location>
</feature>
<evidence type="ECO:0000313" key="4">
    <source>
        <dbReference type="Proteomes" id="UP000823633"/>
    </source>
</evidence>
<comment type="caution">
    <text evidence="3">The sequence shown here is derived from an EMBL/GenBank/DDBJ whole genome shotgun (WGS) entry which is preliminary data.</text>
</comment>
<evidence type="ECO:0000313" key="3">
    <source>
        <dbReference type="EMBL" id="MBO8442446.1"/>
    </source>
</evidence>
<protein>
    <recommendedName>
        <fullName evidence="2">Transglutaminase-like domain-containing protein</fullName>
    </recommendedName>
</protein>
<reference evidence="3" key="2">
    <citation type="journal article" date="2021" name="PeerJ">
        <title>Extensive microbial diversity within the chicken gut microbiome revealed by metagenomics and culture.</title>
        <authorList>
            <person name="Gilroy R."/>
            <person name="Ravi A."/>
            <person name="Getino M."/>
            <person name="Pursley I."/>
            <person name="Horton D.L."/>
            <person name="Alikhan N.F."/>
            <person name="Baker D."/>
            <person name="Gharbi K."/>
            <person name="Hall N."/>
            <person name="Watson M."/>
            <person name="Adriaenssens E.M."/>
            <person name="Foster-Nyarko E."/>
            <person name="Jarju S."/>
            <person name="Secka A."/>
            <person name="Antonio M."/>
            <person name="Oren A."/>
            <person name="Chaudhuri R.R."/>
            <person name="La Ragione R."/>
            <person name="Hildebrand F."/>
            <person name="Pallen M.J."/>
        </authorList>
    </citation>
    <scope>NUCLEOTIDE SEQUENCE</scope>
    <source>
        <strain evidence="3">11167</strain>
    </source>
</reference>
<evidence type="ECO:0000259" key="2">
    <source>
        <dbReference type="SMART" id="SM00460"/>
    </source>
</evidence>
<evidence type="ECO:0000256" key="1">
    <source>
        <dbReference type="SAM" id="SignalP"/>
    </source>
</evidence>
<feature type="domain" description="Transglutaminase-like" evidence="2">
    <location>
        <begin position="170"/>
        <end position="230"/>
    </location>
</feature>
<dbReference type="SMART" id="SM00460">
    <property type="entry name" value="TGc"/>
    <property type="match status" value="1"/>
</dbReference>
<organism evidence="3 4">
    <name type="scientific">Candidatus Aphodenecus pullistercoris</name>
    <dbReference type="NCBI Taxonomy" id="2840669"/>
    <lineage>
        <taxon>Bacteria</taxon>
        <taxon>Pseudomonadati</taxon>
        <taxon>Spirochaetota</taxon>
        <taxon>Spirochaetia</taxon>
        <taxon>Spirochaetales</taxon>
        <taxon>Candidatus Aphodenecus</taxon>
    </lineage>
</organism>
<reference evidence="3" key="1">
    <citation type="submission" date="2020-10" db="EMBL/GenBank/DDBJ databases">
        <authorList>
            <person name="Gilroy R."/>
        </authorList>
    </citation>
    <scope>NUCLEOTIDE SEQUENCE</scope>
    <source>
        <strain evidence="3">11167</strain>
    </source>
</reference>
<feature type="chain" id="PRO_5038759379" description="Transglutaminase-like domain-containing protein" evidence="1">
    <location>
        <begin position="21"/>
        <end position="354"/>
    </location>
</feature>
<name>A0A9D9E759_9SPIR</name>
<dbReference type="GO" id="GO:0005737">
    <property type="term" value="C:cytoplasm"/>
    <property type="evidence" value="ECO:0007669"/>
    <property type="project" value="TreeGrafter"/>
</dbReference>
<dbReference type="PANTHER" id="PTHR46333:SF2">
    <property type="entry name" value="CYTOKINESIS PROTEIN 3"/>
    <property type="match status" value="1"/>
</dbReference>
<dbReference type="SUPFAM" id="SSF54001">
    <property type="entry name" value="Cysteine proteinases"/>
    <property type="match status" value="1"/>
</dbReference>
<proteinExistence type="predicted"/>
<sequence>MRTILSIAAILMALSLPLFGKPDTPYDPDTVVAYDHILSPLQQDIVDELYESLSAYDYSITFSKAVREADLDAAIEHILTDYPELFHVDLSYQYWYREDGWIESVDFQSLMGKRQAKKYQKDLFDVAYSLVSQLPEDADDFYKEVLLHDTLCAYIGYSLEDELDYTAVGALLYGRAACEGYAEAFALLLRLAGIPCSAVGGIGGTGDDTEPHAWNIVSIDGDYALVDVTWDDGDEYISHGWFNITSEEMSRDHNPDAIYDSLPQADSSHLSWFAVMGLEVTGAVDDVELAKWLIDTSLAEEGPIEVRFSDAAEYEDFSCRFGEIAEECAHKYGLDVALTWYGEPVQQVFALEAS</sequence>